<dbReference type="EMBL" id="MN739942">
    <property type="protein sequence ID" value="QHT78853.1"/>
    <property type="molecule type" value="Genomic_DNA"/>
</dbReference>
<proteinExistence type="predicted"/>
<name>A0A6C0HFQ2_9ZZZZ</name>
<accession>A0A6C0HFQ2</accession>
<dbReference type="AlphaFoldDB" id="A0A6C0HFQ2"/>
<reference evidence="1" key="1">
    <citation type="journal article" date="2020" name="Nature">
        <title>Giant virus diversity and host interactions through global metagenomics.</title>
        <authorList>
            <person name="Schulz F."/>
            <person name="Roux S."/>
            <person name="Paez-Espino D."/>
            <person name="Jungbluth S."/>
            <person name="Walsh D.A."/>
            <person name="Denef V.J."/>
            <person name="McMahon K.D."/>
            <person name="Konstantinidis K.T."/>
            <person name="Eloe-Fadrosh E.A."/>
            <person name="Kyrpides N.C."/>
            <person name="Woyke T."/>
        </authorList>
    </citation>
    <scope>NUCLEOTIDE SEQUENCE</scope>
    <source>
        <strain evidence="1">GVMAG-M-3300023179-97</strain>
    </source>
</reference>
<organism evidence="1">
    <name type="scientific">viral metagenome</name>
    <dbReference type="NCBI Taxonomy" id="1070528"/>
    <lineage>
        <taxon>unclassified sequences</taxon>
        <taxon>metagenomes</taxon>
        <taxon>organismal metagenomes</taxon>
    </lineage>
</organism>
<protein>
    <submittedName>
        <fullName evidence="1">Uncharacterized protein</fullName>
    </submittedName>
</protein>
<evidence type="ECO:0000313" key="1">
    <source>
        <dbReference type="EMBL" id="QHT78853.1"/>
    </source>
</evidence>
<sequence>MSSLSPLTGFCNMLVRFFEELKTTFPEQREISAALETIQGAKRINPRLILDMFYENVTKHLKEAIAKEDVDYIVSYGRMKINQQYNEIMSAITIFDNHWAGLSDSNRSAIWKYLKVLVALSEKAQSDRI</sequence>